<dbReference type="Proteomes" id="UP000027186">
    <property type="component" value="Chromosome"/>
</dbReference>
<reference evidence="6 7" key="1">
    <citation type="journal article" date="2014" name="Genome Announc.">
        <title>Complete Genome Sequence of the Model Rhizosphere Strain Azospirillum brasilense Az39, Successfully Applied in Agriculture.</title>
        <authorList>
            <person name="Rivera D."/>
            <person name="Revale S."/>
            <person name="Molina R."/>
            <person name="Gualpa J."/>
            <person name="Puente M."/>
            <person name="Maroniche G."/>
            <person name="Paris G."/>
            <person name="Baker D."/>
            <person name="Clavijo B."/>
            <person name="McLay K."/>
            <person name="Spaepen S."/>
            <person name="Perticari A."/>
            <person name="Vazquez M."/>
            <person name="Wisniewski-Dye F."/>
            <person name="Watkins C."/>
            <person name="Martinez-Abarca F."/>
            <person name="Vanderleyden J."/>
            <person name="Cassan F."/>
        </authorList>
    </citation>
    <scope>NUCLEOTIDE SEQUENCE [LARGE SCALE GENOMIC DNA]</scope>
    <source>
        <strain evidence="6 7">Az39</strain>
    </source>
</reference>
<dbReference type="KEGG" id="abq:ABAZ39_01965"/>
<organism evidence="6 7">
    <name type="scientific">Azospirillum argentinense</name>
    <dbReference type="NCBI Taxonomy" id="2970906"/>
    <lineage>
        <taxon>Bacteria</taxon>
        <taxon>Pseudomonadati</taxon>
        <taxon>Pseudomonadota</taxon>
        <taxon>Alphaproteobacteria</taxon>
        <taxon>Rhodospirillales</taxon>
        <taxon>Azospirillaceae</taxon>
        <taxon>Azospirillum</taxon>
    </lineage>
</organism>
<dbReference type="GO" id="GO:0005829">
    <property type="term" value="C:cytosol"/>
    <property type="evidence" value="ECO:0007669"/>
    <property type="project" value="TreeGrafter"/>
</dbReference>
<evidence type="ECO:0000256" key="4">
    <source>
        <dbReference type="HAMAP-Rule" id="MF_00057"/>
    </source>
</evidence>
<dbReference type="NCBIfam" id="TIGR00466">
    <property type="entry name" value="kdsB"/>
    <property type="match status" value="1"/>
</dbReference>
<evidence type="ECO:0000256" key="1">
    <source>
        <dbReference type="ARBA" id="ARBA00022679"/>
    </source>
</evidence>
<comment type="pathway">
    <text evidence="4">Nucleotide-sugar biosynthesis; CMP-3-deoxy-D-manno-octulosonate biosynthesis; CMP-3-deoxy-D-manno-octulosonate from 3-deoxy-D-manno-octulosonate and CTP: step 1/1.</text>
</comment>
<keyword evidence="4" id="KW-0963">Cytoplasm</keyword>
<sequence length="266" mass="28439">MNADMNASADTRGTANPPPSNPIVVIPARMASTRLPGKPLADIGGAPMIVQVWRRAMEAEIGPVVVACAEPEIAAAVEAAGGTAVLTRPDHPSGSDRIFEAVSLLDPEGKYDAVVNVQGDLPTIEPAVVRAAFAPLSDPQVDIATLVVEITREEERTDPNVVKAVLELPPGARRGRALYFSRATAPWGDGPLFHHIGLYAYRRAALERYVRLPPSALEQRERLEQLRALAFGMRIDAAVVDAVPLGVDTPADLERARAILAKRTSL</sequence>
<dbReference type="GO" id="GO:0033468">
    <property type="term" value="P:CMP-keto-3-deoxy-D-manno-octulosonic acid biosynthetic process"/>
    <property type="evidence" value="ECO:0007669"/>
    <property type="project" value="UniProtKB-UniRule"/>
</dbReference>
<keyword evidence="1 4" id="KW-0808">Transferase</keyword>
<keyword evidence="2 4" id="KW-0548">Nucleotidyltransferase</keyword>
<dbReference type="HAMAP" id="MF_00057">
    <property type="entry name" value="KdsB"/>
    <property type="match status" value="1"/>
</dbReference>
<accession>A0A060DIH0</accession>
<dbReference type="SUPFAM" id="SSF53448">
    <property type="entry name" value="Nucleotide-diphospho-sugar transferases"/>
    <property type="match status" value="1"/>
</dbReference>
<dbReference type="EC" id="2.7.7.38" evidence="4"/>
<feature type="region of interest" description="Disordered" evidence="5">
    <location>
        <begin position="1"/>
        <end position="22"/>
    </location>
</feature>
<evidence type="ECO:0000256" key="5">
    <source>
        <dbReference type="SAM" id="MobiDB-lite"/>
    </source>
</evidence>
<dbReference type="PANTHER" id="PTHR42866">
    <property type="entry name" value="3-DEOXY-MANNO-OCTULOSONATE CYTIDYLYLTRANSFERASE"/>
    <property type="match status" value="1"/>
</dbReference>
<comment type="similarity">
    <text evidence="4">Belongs to the KdsB family.</text>
</comment>
<comment type="catalytic activity">
    <reaction evidence="4">
        <text>3-deoxy-alpha-D-manno-oct-2-ulosonate + CTP = CMP-3-deoxy-beta-D-manno-octulosonate + diphosphate</text>
        <dbReference type="Rhea" id="RHEA:23448"/>
        <dbReference type="ChEBI" id="CHEBI:33019"/>
        <dbReference type="ChEBI" id="CHEBI:37563"/>
        <dbReference type="ChEBI" id="CHEBI:85986"/>
        <dbReference type="ChEBI" id="CHEBI:85987"/>
        <dbReference type="EC" id="2.7.7.38"/>
    </reaction>
</comment>
<name>A0A060DIH0_9PROT</name>
<dbReference type="AlphaFoldDB" id="A0A060DIH0"/>
<dbReference type="EMBL" id="CP007793">
    <property type="protein sequence ID" value="AIB10803.1"/>
    <property type="molecule type" value="Genomic_DNA"/>
</dbReference>
<proteinExistence type="inferred from homology"/>
<dbReference type="CDD" id="cd02517">
    <property type="entry name" value="CMP-KDO-Synthetase"/>
    <property type="match status" value="1"/>
</dbReference>
<evidence type="ECO:0000313" key="7">
    <source>
        <dbReference type="Proteomes" id="UP000027186"/>
    </source>
</evidence>
<dbReference type="GO" id="GO:0009103">
    <property type="term" value="P:lipopolysaccharide biosynthetic process"/>
    <property type="evidence" value="ECO:0007669"/>
    <property type="project" value="UniProtKB-UniRule"/>
</dbReference>
<dbReference type="Gene3D" id="3.90.550.10">
    <property type="entry name" value="Spore Coat Polysaccharide Biosynthesis Protein SpsA, Chain A"/>
    <property type="match status" value="1"/>
</dbReference>
<gene>
    <name evidence="4" type="primary">kdsB</name>
    <name evidence="6" type="ORF">ABAZ39_01965</name>
</gene>
<dbReference type="Pfam" id="PF02348">
    <property type="entry name" value="CTP_transf_3"/>
    <property type="match status" value="1"/>
</dbReference>
<keyword evidence="3 4" id="KW-0448">Lipopolysaccharide biosynthesis</keyword>
<evidence type="ECO:0000256" key="2">
    <source>
        <dbReference type="ARBA" id="ARBA00022695"/>
    </source>
</evidence>
<comment type="function">
    <text evidence="4">Activates KDO (a required 8-carbon sugar) for incorporation into bacterial lipopolysaccharide in Gram-negative bacteria.</text>
</comment>
<protein>
    <recommendedName>
        <fullName evidence="4">3-deoxy-manno-octulosonate cytidylyltransferase</fullName>
        <ecNumber evidence="4">2.7.7.38</ecNumber>
    </recommendedName>
    <alternativeName>
        <fullName evidence="4">CMP-2-keto-3-deoxyoctulosonic acid synthase</fullName>
        <shortName evidence="4">CKS</shortName>
        <shortName evidence="4">CMP-KDO synthase</shortName>
    </alternativeName>
</protein>
<dbReference type="InterPro" id="IPR029044">
    <property type="entry name" value="Nucleotide-diphossugar_trans"/>
</dbReference>
<dbReference type="InterPro" id="IPR003329">
    <property type="entry name" value="Cytidylyl_trans"/>
</dbReference>
<dbReference type="NCBIfam" id="NF003948">
    <property type="entry name" value="PRK05450.1-1"/>
    <property type="match status" value="1"/>
</dbReference>
<evidence type="ECO:0000313" key="6">
    <source>
        <dbReference type="EMBL" id="AIB10803.1"/>
    </source>
</evidence>
<evidence type="ECO:0000256" key="3">
    <source>
        <dbReference type="ARBA" id="ARBA00022985"/>
    </source>
</evidence>
<dbReference type="PANTHER" id="PTHR42866:SF2">
    <property type="entry name" value="3-DEOXY-MANNO-OCTULOSONATE CYTIDYLYLTRANSFERASE, MITOCHONDRIAL"/>
    <property type="match status" value="1"/>
</dbReference>
<dbReference type="GO" id="GO:0008690">
    <property type="term" value="F:3-deoxy-manno-octulosonate cytidylyltransferase activity"/>
    <property type="evidence" value="ECO:0007669"/>
    <property type="project" value="UniProtKB-UniRule"/>
</dbReference>
<dbReference type="UniPathway" id="UPA00358">
    <property type="reaction ID" value="UER00476"/>
</dbReference>
<dbReference type="InterPro" id="IPR004528">
    <property type="entry name" value="KdsB"/>
</dbReference>
<dbReference type="NCBIfam" id="NF003952">
    <property type="entry name" value="PRK05450.1-5"/>
    <property type="match status" value="1"/>
</dbReference>
<comment type="subcellular location">
    <subcellularLocation>
        <location evidence="4">Cytoplasm</location>
    </subcellularLocation>
</comment>